<protein>
    <submittedName>
        <fullName evidence="2">Uncharacterized protein</fullName>
    </submittedName>
</protein>
<evidence type="ECO:0000313" key="2">
    <source>
        <dbReference type="EMBL" id="KAJ8403186.1"/>
    </source>
</evidence>
<organism evidence="2 3">
    <name type="scientific">Aldrovandia affinis</name>
    <dbReference type="NCBI Taxonomy" id="143900"/>
    <lineage>
        <taxon>Eukaryota</taxon>
        <taxon>Metazoa</taxon>
        <taxon>Chordata</taxon>
        <taxon>Craniata</taxon>
        <taxon>Vertebrata</taxon>
        <taxon>Euteleostomi</taxon>
        <taxon>Actinopterygii</taxon>
        <taxon>Neopterygii</taxon>
        <taxon>Teleostei</taxon>
        <taxon>Notacanthiformes</taxon>
        <taxon>Halosauridae</taxon>
        <taxon>Aldrovandia</taxon>
    </lineage>
</organism>
<dbReference type="Proteomes" id="UP001221898">
    <property type="component" value="Unassembled WGS sequence"/>
</dbReference>
<comment type="caution">
    <text evidence="2">The sequence shown here is derived from an EMBL/GenBank/DDBJ whole genome shotgun (WGS) entry which is preliminary data.</text>
</comment>
<name>A0AAD7SIE9_9TELE</name>
<reference evidence="2" key="1">
    <citation type="journal article" date="2023" name="Science">
        <title>Genome structures resolve the early diversification of teleost fishes.</title>
        <authorList>
            <person name="Parey E."/>
            <person name="Louis A."/>
            <person name="Montfort J."/>
            <person name="Bouchez O."/>
            <person name="Roques C."/>
            <person name="Iampietro C."/>
            <person name="Lluch J."/>
            <person name="Castinel A."/>
            <person name="Donnadieu C."/>
            <person name="Desvignes T."/>
            <person name="Floi Bucao C."/>
            <person name="Jouanno E."/>
            <person name="Wen M."/>
            <person name="Mejri S."/>
            <person name="Dirks R."/>
            <person name="Jansen H."/>
            <person name="Henkel C."/>
            <person name="Chen W.J."/>
            <person name="Zahm M."/>
            <person name="Cabau C."/>
            <person name="Klopp C."/>
            <person name="Thompson A.W."/>
            <person name="Robinson-Rechavi M."/>
            <person name="Braasch I."/>
            <person name="Lecointre G."/>
            <person name="Bobe J."/>
            <person name="Postlethwait J.H."/>
            <person name="Berthelot C."/>
            <person name="Roest Crollius H."/>
            <person name="Guiguen Y."/>
        </authorList>
    </citation>
    <scope>NUCLEOTIDE SEQUENCE</scope>
    <source>
        <strain evidence="2">NC1722</strain>
    </source>
</reference>
<accession>A0AAD7SIE9</accession>
<dbReference type="AlphaFoldDB" id="A0AAD7SIE9"/>
<evidence type="ECO:0000256" key="1">
    <source>
        <dbReference type="SAM" id="MobiDB-lite"/>
    </source>
</evidence>
<dbReference type="EMBL" id="JAINUG010000059">
    <property type="protein sequence ID" value="KAJ8403186.1"/>
    <property type="molecule type" value="Genomic_DNA"/>
</dbReference>
<keyword evidence="3" id="KW-1185">Reference proteome</keyword>
<evidence type="ECO:0000313" key="3">
    <source>
        <dbReference type="Proteomes" id="UP001221898"/>
    </source>
</evidence>
<feature type="region of interest" description="Disordered" evidence="1">
    <location>
        <begin position="1"/>
        <end position="82"/>
    </location>
</feature>
<proteinExistence type="predicted"/>
<gene>
    <name evidence="2" type="ORF">AAFF_G00354030</name>
</gene>
<sequence>MNGSSVEHRAGTGGTERDLAPLAGGHHSSPLSLFISPAPGEAGPQLPAQQREKPPEASAPLLLDAPARETGLPPTPRSGVQLSIAPGLRPALISPNGETWCVVGGYSPELQQTVTAVERPAKCAFPLPPLLTDTPFSRRHVPI</sequence>
<feature type="compositionally biased region" description="Basic and acidic residues" evidence="1">
    <location>
        <begin position="1"/>
        <end position="19"/>
    </location>
</feature>